<evidence type="ECO:0000313" key="2">
    <source>
        <dbReference type="EMBL" id="ANJ72257.1"/>
    </source>
</evidence>
<sequence length="73" mass="8663">MKLNPLLVLIVGLLISSPSCWKLIPLVVFLEWALFHFYSTELYFKLKNLLQKLEEEREKIEQEEATKKQSKVK</sequence>
<evidence type="ECO:0000313" key="3">
    <source>
        <dbReference type="Proteomes" id="UP000078572"/>
    </source>
</evidence>
<dbReference type="RefSeq" id="WP_064803056.1">
    <property type="nucleotide sequence ID" value="NZ_CP016022.1"/>
</dbReference>
<dbReference type="EMBL" id="CP016022">
    <property type="protein sequence ID" value="ANJ72257.1"/>
    <property type="molecule type" value="Genomic_DNA"/>
</dbReference>
<keyword evidence="3" id="KW-1185">Reference proteome</keyword>
<dbReference type="GeneID" id="61525798"/>
<reference evidence="3" key="1">
    <citation type="submission" date="2016-06" db="EMBL/GenBank/DDBJ databases">
        <authorList>
            <person name="Xu Y."/>
            <person name="Nagy A."/>
            <person name="Yan X."/>
            <person name="Kim S.W."/>
            <person name="Haley B."/>
            <person name="Liu N.T."/>
            <person name="Nou X."/>
        </authorList>
    </citation>
    <scope>NUCLEOTIDE SEQUENCE [LARGE SCALE GENOMIC DNA]</scope>
    <source>
        <strain evidence="3">ATCC 49129</strain>
    </source>
</reference>
<gene>
    <name evidence="2" type="ORF">A9Y76_07160</name>
</gene>
<dbReference type="Proteomes" id="UP000078572">
    <property type="component" value="Chromosome 1"/>
</dbReference>
<name>A0A191ZVZ7_9RALS</name>
<accession>A0A191ZVZ7</accession>
<proteinExistence type="predicted"/>
<feature type="coiled-coil region" evidence="1">
    <location>
        <begin position="43"/>
        <end position="73"/>
    </location>
</feature>
<evidence type="ECO:0000256" key="1">
    <source>
        <dbReference type="SAM" id="Coils"/>
    </source>
</evidence>
<protein>
    <submittedName>
        <fullName evidence="2">Uncharacterized protein</fullName>
    </submittedName>
</protein>
<keyword evidence="1" id="KW-0175">Coiled coil</keyword>
<dbReference type="AlphaFoldDB" id="A0A191ZVZ7"/>
<organism evidence="2 3">
    <name type="scientific">Ralstonia insidiosa</name>
    <dbReference type="NCBI Taxonomy" id="190721"/>
    <lineage>
        <taxon>Bacteria</taxon>
        <taxon>Pseudomonadati</taxon>
        <taxon>Pseudomonadota</taxon>
        <taxon>Betaproteobacteria</taxon>
        <taxon>Burkholderiales</taxon>
        <taxon>Burkholderiaceae</taxon>
        <taxon>Ralstonia</taxon>
    </lineage>
</organism>